<dbReference type="GO" id="GO:0003700">
    <property type="term" value="F:DNA-binding transcription factor activity"/>
    <property type="evidence" value="ECO:0007669"/>
    <property type="project" value="InterPro"/>
</dbReference>
<dbReference type="InterPro" id="IPR001766">
    <property type="entry name" value="Fork_head_dom"/>
</dbReference>
<evidence type="ECO:0000313" key="13">
    <source>
        <dbReference type="RefSeq" id="XP_026677134.1"/>
    </source>
</evidence>
<keyword evidence="3 6" id="KW-0238">DNA-binding</keyword>
<keyword evidence="9" id="KW-1185">Reference proteome</keyword>
<evidence type="ECO:0000256" key="2">
    <source>
        <dbReference type="ARBA" id="ARBA00023015"/>
    </source>
</evidence>
<dbReference type="Gene3D" id="1.10.10.10">
    <property type="entry name" value="Winged helix-like DNA-binding domain superfamily/Winged helix DNA-binding domain"/>
    <property type="match status" value="1"/>
</dbReference>
<dbReference type="InterPro" id="IPR047119">
    <property type="entry name" value="FOXN2/3-like"/>
</dbReference>
<reference evidence="10 11" key="1">
    <citation type="submission" date="2025-04" db="UniProtKB">
        <authorList>
            <consortium name="RefSeq"/>
        </authorList>
    </citation>
    <scope>IDENTIFICATION</scope>
</reference>
<dbReference type="SUPFAM" id="SSF46785">
    <property type="entry name" value="Winged helix' DNA-binding domain"/>
    <property type="match status" value="1"/>
</dbReference>
<protein>
    <submittedName>
        <fullName evidence="11 12">Forkhead box protein N2-like isoform X1</fullName>
    </submittedName>
    <submittedName>
        <fullName evidence="10">Forkhead box protein N2-like isoform X2</fullName>
    </submittedName>
</protein>
<dbReference type="GO" id="GO:0000987">
    <property type="term" value="F:cis-regulatory region sequence-specific DNA binding"/>
    <property type="evidence" value="ECO:0007669"/>
    <property type="project" value="TreeGrafter"/>
</dbReference>
<dbReference type="KEGG" id="dci:108252008"/>
<dbReference type="InterPro" id="IPR036388">
    <property type="entry name" value="WH-like_DNA-bd_sf"/>
</dbReference>
<dbReference type="STRING" id="121845.A0A1S4E7S1"/>
<dbReference type="RefSeq" id="XP_026677132.1">
    <property type="nucleotide sequence ID" value="XM_026821331.1"/>
</dbReference>
<evidence type="ECO:0000256" key="3">
    <source>
        <dbReference type="ARBA" id="ARBA00023125"/>
    </source>
</evidence>
<evidence type="ECO:0000256" key="6">
    <source>
        <dbReference type="PROSITE-ProRule" id="PRU00089"/>
    </source>
</evidence>
<keyword evidence="4" id="KW-0804">Transcription</keyword>
<feature type="compositionally biased region" description="Polar residues" evidence="7">
    <location>
        <begin position="528"/>
        <end position="544"/>
    </location>
</feature>
<feature type="compositionally biased region" description="Low complexity" evidence="7">
    <location>
        <begin position="136"/>
        <end position="160"/>
    </location>
</feature>
<feature type="region of interest" description="Disordered" evidence="7">
    <location>
        <begin position="129"/>
        <end position="176"/>
    </location>
</feature>
<evidence type="ECO:0000313" key="10">
    <source>
        <dbReference type="RefSeq" id="XP_017298251.2"/>
    </source>
</evidence>
<keyword evidence="5 6" id="KW-0539">Nucleus</keyword>
<evidence type="ECO:0000256" key="1">
    <source>
        <dbReference type="ARBA" id="ARBA00004123"/>
    </source>
</evidence>
<proteinExistence type="predicted"/>
<dbReference type="PROSITE" id="PS00658">
    <property type="entry name" value="FORK_HEAD_2"/>
    <property type="match status" value="1"/>
</dbReference>
<dbReference type="GeneID" id="108252008"/>
<dbReference type="RefSeq" id="XP_026677134.1">
    <property type="nucleotide sequence ID" value="XM_026821333.1"/>
</dbReference>
<dbReference type="SMART" id="SM00339">
    <property type="entry name" value="FH"/>
    <property type="match status" value="1"/>
</dbReference>
<dbReference type="PANTHER" id="PTHR13962">
    <property type="entry name" value="FORKHEAD BOX PROTEIN N3-LIKE PROTEIN-RELATED"/>
    <property type="match status" value="1"/>
</dbReference>
<feature type="DNA-binding region" description="Fork-head" evidence="6">
    <location>
        <begin position="188"/>
        <end position="258"/>
    </location>
</feature>
<dbReference type="InterPro" id="IPR036390">
    <property type="entry name" value="WH_DNA-bd_sf"/>
</dbReference>
<evidence type="ECO:0000259" key="8">
    <source>
        <dbReference type="PROSITE" id="PS50039"/>
    </source>
</evidence>
<feature type="domain" description="Fork-head" evidence="8">
    <location>
        <begin position="188"/>
        <end position="258"/>
    </location>
</feature>
<dbReference type="AlphaFoldDB" id="A0A1S4E7S1"/>
<dbReference type="CDD" id="cd20031">
    <property type="entry name" value="FH_FOXN2-like"/>
    <property type="match status" value="1"/>
</dbReference>
<comment type="subcellular location">
    <subcellularLocation>
        <location evidence="1 6">Nucleus</location>
    </subcellularLocation>
</comment>
<evidence type="ECO:0000256" key="7">
    <source>
        <dbReference type="SAM" id="MobiDB-lite"/>
    </source>
</evidence>
<gene>
    <name evidence="10 11 12 13" type="primary">LOC108252008</name>
</gene>
<feature type="region of interest" description="Disordered" evidence="7">
    <location>
        <begin position="528"/>
        <end position="549"/>
    </location>
</feature>
<dbReference type="RefSeq" id="XP_017298251.2">
    <property type="nucleotide sequence ID" value="XM_017442762.2"/>
</dbReference>
<keyword evidence="2" id="KW-0805">Transcription regulation</keyword>
<dbReference type="InterPro" id="IPR030456">
    <property type="entry name" value="TF_fork_head_CS_2"/>
</dbReference>
<dbReference type="GO" id="GO:0005634">
    <property type="term" value="C:nucleus"/>
    <property type="evidence" value="ECO:0007669"/>
    <property type="project" value="UniProtKB-SubCell"/>
</dbReference>
<dbReference type="PRINTS" id="PR00053">
    <property type="entry name" value="FORKHEAD"/>
</dbReference>
<evidence type="ECO:0000313" key="9">
    <source>
        <dbReference type="Proteomes" id="UP000079169"/>
    </source>
</evidence>
<evidence type="ECO:0000256" key="4">
    <source>
        <dbReference type="ARBA" id="ARBA00023163"/>
    </source>
</evidence>
<feature type="compositionally biased region" description="Gly residues" evidence="7">
    <location>
        <begin position="161"/>
        <end position="172"/>
    </location>
</feature>
<name>A0A1S4E7S1_DIACI</name>
<sequence length="603" mass="66115">MTSLNSSDLTSLIWLQNDDILKHINSSATPGGGGKHFINVITSAAPMSKPILMFKPHMAGMGQVTAIQAPVTQAELTQLVASSGTVMASGLQSHQVEEIKYIEMKDYSEDSYQSNISTGSSTLHSINVQVSPNHHSSSGAGPPYSPPSKVSPHSSAASSPGGAGSSTSGGAGSTASGSLPPMAGAYKKPPFSYSQLVFMSIENSTEKALPLREIYSWIEKYFPYYKNAPTGWKNSIRHELSYKNYFKKVTTTTKFIKGAWSVDKVYRPKLYTKLKSFLNCDEKLNYNLNKCLCETVSKYDLFSFINNNNDDDINAASIIMELKNQNGTPCKDTSRLEGATPLKAAKQKRKQASEKVYKNNNNHMVSNLNTQVATIVADTSDDTGMTHMKFYEISPHKRIKVEHHGELEGEEPVVNIKIEDPSPEEYGFDPNQMEVKSEIIIKEETCDYDGTLVASEVLYQEDVTAEREEIEDEGTRAQPYGDIIQDAYGEIRDAYVEDGQEEEEEEKRKRDGAVCALLHLAGISSSMDSATRSNAGAKSRNASKSAPGRRKLKVLKSANSNTTAVQASIKKNNSWTLLTYPELFACANSNSSSSTVKTGDIER</sequence>
<evidence type="ECO:0000313" key="11">
    <source>
        <dbReference type="RefSeq" id="XP_026677132.1"/>
    </source>
</evidence>
<dbReference type="PROSITE" id="PS50039">
    <property type="entry name" value="FORK_HEAD_3"/>
    <property type="match status" value="1"/>
</dbReference>
<dbReference type="PaxDb" id="121845-A0A1S4E7S1"/>
<evidence type="ECO:0000256" key="5">
    <source>
        <dbReference type="ARBA" id="ARBA00023242"/>
    </source>
</evidence>
<evidence type="ECO:0000313" key="12">
    <source>
        <dbReference type="RefSeq" id="XP_026677133.1"/>
    </source>
</evidence>
<organism evidence="9 10">
    <name type="scientific">Diaphorina citri</name>
    <name type="common">Asian citrus psyllid</name>
    <dbReference type="NCBI Taxonomy" id="121845"/>
    <lineage>
        <taxon>Eukaryota</taxon>
        <taxon>Metazoa</taxon>
        <taxon>Ecdysozoa</taxon>
        <taxon>Arthropoda</taxon>
        <taxon>Hexapoda</taxon>
        <taxon>Insecta</taxon>
        <taxon>Pterygota</taxon>
        <taxon>Neoptera</taxon>
        <taxon>Paraneoptera</taxon>
        <taxon>Hemiptera</taxon>
        <taxon>Sternorrhyncha</taxon>
        <taxon>Psylloidea</taxon>
        <taxon>Psyllidae</taxon>
        <taxon>Diaphorininae</taxon>
        <taxon>Diaphorina</taxon>
    </lineage>
</organism>
<dbReference type="RefSeq" id="XP_026677133.1">
    <property type="nucleotide sequence ID" value="XM_026821332.1"/>
</dbReference>
<dbReference type="Proteomes" id="UP000079169">
    <property type="component" value="Unplaced"/>
</dbReference>
<dbReference type="Pfam" id="PF00250">
    <property type="entry name" value="Forkhead"/>
    <property type="match status" value="1"/>
</dbReference>
<accession>A0A1S4E7S1</accession>